<evidence type="ECO:0000256" key="2">
    <source>
        <dbReference type="ARBA" id="ARBA00023315"/>
    </source>
</evidence>
<dbReference type="SUPFAM" id="SSF55729">
    <property type="entry name" value="Acyl-CoA N-acyltransferases (Nat)"/>
    <property type="match status" value="1"/>
</dbReference>
<organism evidence="4 5">
    <name type="scientific">Niveibacterium microcysteis</name>
    <dbReference type="NCBI Taxonomy" id="2811415"/>
    <lineage>
        <taxon>Bacteria</taxon>
        <taxon>Pseudomonadati</taxon>
        <taxon>Pseudomonadota</taxon>
        <taxon>Betaproteobacteria</taxon>
        <taxon>Rhodocyclales</taxon>
        <taxon>Rhodocyclaceae</taxon>
        <taxon>Niveibacterium</taxon>
    </lineage>
</organism>
<dbReference type="CDD" id="cd04301">
    <property type="entry name" value="NAT_SF"/>
    <property type="match status" value="1"/>
</dbReference>
<name>A0ABX7M445_9RHOO</name>
<evidence type="ECO:0000259" key="3">
    <source>
        <dbReference type="PROSITE" id="PS51186"/>
    </source>
</evidence>
<dbReference type="RefSeq" id="WP_206253959.1">
    <property type="nucleotide sequence ID" value="NZ_CP071060.1"/>
</dbReference>
<dbReference type="Gene3D" id="3.40.630.30">
    <property type="match status" value="1"/>
</dbReference>
<dbReference type="PANTHER" id="PTHR43877">
    <property type="entry name" value="AMINOALKYLPHOSPHONATE N-ACETYLTRANSFERASE-RELATED-RELATED"/>
    <property type="match status" value="1"/>
</dbReference>
<gene>
    <name evidence="4" type="ORF">JY500_17315</name>
</gene>
<evidence type="ECO:0000313" key="5">
    <source>
        <dbReference type="Proteomes" id="UP000663570"/>
    </source>
</evidence>
<dbReference type="PROSITE" id="PS51186">
    <property type="entry name" value="GNAT"/>
    <property type="match status" value="1"/>
</dbReference>
<keyword evidence="1" id="KW-0808">Transferase</keyword>
<dbReference type="Proteomes" id="UP000663570">
    <property type="component" value="Chromosome"/>
</dbReference>
<evidence type="ECO:0000313" key="4">
    <source>
        <dbReference type="EMBL" id="QSI76214.1"/>
    </source>
</evidence>
<evidence type="ECO:0000256" key="1">
    <source>
        <dbReference type="ARBA" id="ARBA00022679"/>
    </source>
</evidence>
<proteinExistence type="predicted"/>
<keyword evidence="2" id="KW-0012">Acyltransferase</keyword>
<feature type="domain" description="N-acetyltransferase" evidence="3">
    <location>
        <begin position="7"/>
        <end position="166"/>
    </location>
</feature>
<protein>
    <submittedName>
        <fullName evidence="4">GNAT family N-acetyltransferase</fullName>
    </submittedName>
</protein>
<dbReference type="EMBL" id="CP071060">
    <property type="protein sequence ID" value="QSI76214.1"/>
    <property type="molecule type" value="Genomic_DNA"/>
</dbReference>
<dbReference type="InterPro" id="IPR016181">
    <property type="entry name" value="Acyl_CoA_acyltransferase"/>
</dbReference>
<sequence>MNKQKVIHVRAAEPDDWRAVHAIMTAPVAAACAFGTPYQGPERYRRQLAEPGQDHWLLACAGNEAVGAVILMPQVPARRAHCARLAIVVRDDWQRRGVGAQLMKSALDLADNWLGIGRIELEVFIDNIAAISLYRRFGFDTEGCSRGFALRNGVLVDAYRMARLRGIAPWVSPAAGATIAA</sequence>
<dbReference type="PROSITE" id="PS51257">
    <property type="entry name" value="PROKAR_LIPOPROTEIN"/>
    <property type="match status" value="1"/>
</dbReference>
<dbReference type="InterPro" id="IPR000182">
    <property type="entry name" value="GNAT_dom"/>
</dbReference>
<accession>A0ABX7M445</accession>
<dbReference type="InterPro" id="IPR050832">
    <property type="entry name" value="Bact_Acetyltransf"/>
</dbReference>
<keyword evidence="5" id="KW-1185">Reference proteome</keyword>
<dbReference type="Pfam" id="PF00583">
    <property type="entry name" value="Acetyltransf_1"/>
    <property type="match status" value="1"/>
</dbReference>
<reference evidence="4 5" key="1">
    <citation type="submission" date="2021-02" db="EMBL/GenBank/DDBJ databases">
        <title>Niveibacterium changnyeongensis HC41.</title>
        <authorList>
            <person name="Kang M."/>
        </authorList>
    </citation>
    <scope>NUCLEOTIDE SEQUENCE [LARGE SCALE GENOMIC DNA]</scope>
    <source>
        <strain evidence="4 5">HC41</strain>
    </source>
</reference>